<gene>
    <name evidence="2" type="ORF">C8034_v011978</name>
</gene>
<reference evidence="2 3" key="1">
    <citation type="submission" date="2018-11" db="EMBL/GenBank/DDBJ databases">
        <title>Genome sequence and assembly of Colletotrichum sidae.</title>
        <authorList>
            <person name="Gan P."/>
            <person name="Shirasu K."/>
        </authorList>
    </citation>
    <scope>NUCLEOTIDE SEQUENCE [LARGE SCALE GENOMIC DNA]</scope>
    <source>
        <strain evidence="2 3">CBS 518.97</strain>
    </source>
</reference>
<evidence type="ECO:0000313" key="3">
    <source>
        <dbReference type="Proteomes" id="UP000295604"/>
    </source>
</evidence>
<keyword evidence="3" id="KW-1185">Reference proteome</keyword>
<dbReference type="Proteomes" id="UP000295604">
    <property type="component" value="Unassembled WGS sequence"/>
</dbReference>
<name>A0A4R8TKC5_9PEZI</name>
<sequence>MVNARLQSTQAIASLDTRSEDSNCSASVFTRSLTRKLCQRSLARHRREEKTKGRNRGHLTRLMTRYRTRLRSDHPAILNHGVSSYPSVSQKTQVTAKILSQAQRLGDEPKRCG</sequence>
<feature type="compositionally biased region" description="Basic residues" evidence="1">
    <location>
        <begin position="53"/>
        <end position="69"/>
    </location>
</feature>
<dbReference type="AlphaFoldDB" id="A0A4R8TKC5"/>
<evidence type="ECO:0000313" key="2">
    <source>
        <dbReference type="EMBL" id="TEA18744.1"/>
    </source>
</evidence>
<dbReference type="EMBL" id="QAPF01000059">
    <property type="protein sequence ID" value="TEA18744.1"/>
    <property type="molecule type" value="Genomic_DNA"/>
</dbReference>
<organism evidence="2 3">
    <name type="scientific">Colletotrichum sidae</name>
    <dbReference type="NCBI Taxonomy" id="1347389"/>
    <lineage>
        <taxon>Eukaryota</taxon>
        <taxon>Fungi</taxon>
        <taxon>Dikarya</taxon>
        <taxon>Ascomycota</taxon>
        <taxon>Pezizomycotina</taxon>
        <taxon>Sordariomycetes</taxon>
        <taxon>Hypocreomycetidae</taxon>
        <taxon>Glomerellales</taxon>
        <taxon>Glomerellaceae</taxon>
        <taxon>Colletotrichum</taxon>
        <taxon>Colletotrichum orbiculare species complex</taxon>
    </lineage>
</organism>
<protein>
    <submittedName>
        <fullName evidence="2">Uncharacterized protein</fullName>
    </submittedName>
</protein>
<proteinExistence type="predicted"/>
<feature type="compositionally biased region" description="Polar residues" evidence="1">
    <location>
        <begin position="81"/>
        <end position="90"/>
    </location>
</feature>
<accession>A0A4R8TKC5</accession>
<comment type="caution">
    <text evidence="2">The sequence shown here is derived from an EMBL/GenBank/DDBJ whole genome shotgun (WGS) entry which is preliminary data.</text>
</comment>
<feature type="region of interest" description="Disordered" evidence="1">
    <location>
        <begin position="41"/>
        <end position="90"/>
    </location>
</feature>
<evidence type="ECO:0000256" key="1">
    <source>
        <dbReference type="SAM" id="MobiDB-lite"/>
    </source>
</evidence>